<dbReference type="Proteomes" id="UP000584931">
    <property type="component" value="Unassembled WGS sequence"/>
</dbReference>
<comment type="caution">
    <text evidence="1">The sequence shown here is derived from an EMBL/GenBank/DDBJ whole genome shotgun (WGS) entry which is preliminary data.</text>
</comment>
<proteinExistence type="predicted"/>
<sequence>MLKDPLNDFRSFADMVTPQAVAQYLAAHSWNLVAQRDQIGQIWQLPGTRAQIMLPFAHNFVDFHRRFEEALESLSRIQGIDATQLYEQIISARSDLLLLRLDQTTMDGTIPFKQAESTIHALYKMMRAAATTAVNPCHSQQGRRPDAVGEFMEDDVRLGHTKQGSFIFTLVARHRVEIDPHYWHADDQAKPFPRQVMEVLAQGLETTRKLAFDWDERILDDPGRSSLASGLAESLEEIAQSDEVRGIDLNFDWSASGPPPDVGLATIDFSRDVLSRLPVVRERLSHQEEVARRVTITGYVRALKRSDDPGDDEESAAVEMVADVDGKQRVVHMTLSGYDHELAIKAYQKRLPFSVAGNLSYERKSWRLDGTEILNSLDEARGGSSE</sequence>
<dbReference type="RefSeq" id="WP_218908639.1">
    <property type="nucleotide sequence ID" value="NZ_JACCHL010000001.1"/>
</dbReference>
<accession>A0A7Y9X903</accession>
<evidence type="ECO:0000313" key="1">
    <source>
        <dbReference type="EMBL" id="NYH51369.1"/>
    </source>
</evidence>
<name>A0A7Y9X903_9ACTN</name>
<evidence type="ECO:0000313" key="2">
    <source>
        <dbReference type="Proteomes" id="UP000584931"/>
    </source>
</evidence>
<gene>
    <name evidence="1" type="ORF">HNR06_000958</name>
</gene>
<dbReference type="AlphaFoldDB" id="A0A7Y9X903"/>
<dbReference type="EMBL" id="JACCHL010000001">
    <property type="protein sequence ID" value="NYH51369.1"/>
    <property type="molecule type" value="Genomic_DNA"/>
</dbReference>
<reference evidence="1 2" key="1">
    <citation type="submission" date="2020-07" db="EMBL/GenBank/DDBJ databases">
        <title>Sequencing the genomes of 1000 actinobacteria strains.</title>
        <authorList>
            <person name="Klenk H.-P."/>
        </authorList>
    </citation>
    <scope>NUCLEOTIDE SEQUENCE [LARGE SCALE GENOMIC DNA]</scope>
    <source>
        <strain evidence="1 2">DSM 45278</strain>
    </source>
</reference>
<organism evidence="1 2">
    <name type="scientific">Nocardiopsis sinuspersici</name>
    <dbReference type="NCBI Taxonomy" id="501010"/>
    <lineage>
        <taxon>Bacteria</taxon>
        <taxon>Bacillati</taxon>
        <taxon>Actinomycetota</taxon>
        <taxon>Actinomycetes</taxon>
        <taxon>Streptosporangiales</taxon>
        <taxon>Nocardiopsidaceae</taxon>
        <taxon>Nocardiopsis</taxon>
    </lineage>
</organism>
<protein>
    <submittedName>
        <fullName evidence="1">Uncharacterized protein</fullName>
    </submittedName>
</protein>